<keyword evidence="2" id="KW-1185">Reference proteome</keyword>
<dbReference type="EMBL" id="WUYX01000013">
    <property type="protein sequence ID" value="MXV60969.1"/>
    <property type="molecule type" value="Genomic_DNA"/>
</dbReference>
<gene>
    <name evidence="1" type="ORF">GS429_02610</name>
</gene>
<dbReference type="PIRSF" id="PIRSF019435">
    <property type="entry name" value="UCP019435"/>
    <property type="match status" value="1"/>
</dbReference>
<sequence>MLTADLARSRTTGGEVVPLFIDPTEERYRETARELIELFEAHLGEPKGDLEAAINELTIEDTEYKIIQGLAKLLTDECEFEVHAAVEPKTIRHHLFEHANEQYPIVRQPTLGEDTQKLDVYSTVADELGISLAECHQGMYADLEENKRLVRLGERTANEITAEETGDETPSTTTLTGSSDEAYQETTLTAAWLLTRYNLALAQAVLYDATRMHIRVWDHFGTIFSYVKLFGLMHRLYPIDSDGHRVASTDLADGYEAVLDGPASLFSKSQKYGIRMANFLPALPLCDRWEMDAEILTDDTTGETHRFTLEQTDELESHYSAGKRFDSVLERTLAQKWERATTDWELVREDDVFDIGEEVLIPDFAIEHPDGQRAILEIMGFWTPEYLESKLEKIRQADAENLIVAVSETLDCAREDFGAASDRVLWFKTGIHVYDLVELAEAHAVHVPSESSDSN</sequence>
<dbReference type="Proteomes" id="UP000434101">
    <property type="component" value="Unassembled WGS sequence"/>
</dbReference>
<name>A0A6B0VK88_9EURY</name>
<reference evidence="1 2" key="1">
    <citation type="submission" date="2020-01" db="EMBL/GenBank/DDBJ databases">
        <title>Natronorubrum sp. JWXQ-INN 674 isolated from Inner Mongolia Autonomous Region of China.</title>
        <authorList>
            <person name="Xue Q."/>
        </authorList>
    </citation>
    <scope>NUCLEOTIDE SEQUENCE [LARGE SCALE GENOMIC DNA]</scope>
    <source>
        <strain evidence="1 2">JWXQ-INN-674</strain>
    </source>
</reference>
<protein>
    <submittedName>
        <fullName evidence="1">DUF790 family protein</fullName>
    </submittedName>
</protein>
<dbReference type="Pfam" id="PF05626">
    <property type="entry name" value="DUF790"/>
    <property type="match status" value="1"/>
</dbReference>
<dbReference type="RefSeq" id="WP_328821207.1">
    <property type="nucleotide sequence ID" value="NZ_WUYX01000013.1"/>
</dbReference>
<dbReference type="PANTHER" id="PTHR39640">
    <property type="entry name" value="VNG6129C"/>
    <property type="match status" value="1"/>
</dbReference>
<comment type="caution">
    <text evidence="1">The sequence shown here is derived from an EMBL/GenBank/DDBJ whole genome shotgun (WGS) entry which is preliminary data.</text>
</comment>
<dbReference type="AlphaFoldDB" id="A0A6B0VK88"/>
<evidence type="ECO:0000313" key="1">
    <source>
        <dbReference type="EMBL" id="MXV60969.1"/>
    </source>
</evidence>
<proteinExistence type="predicted"/>
<dbReference type="InterPro" id="IPR008508">
    <property type="entry name" value="Bax1"/>
</dbReference>
<dbReference type="PANTHER" id="PTHR39640:SF1">
    <property type="entry name" value="DUF790 FAMILY PROTEIN"/>
    <property type="match status" value="1"/>
</dbReference>
<organism evidence="1 2">
    <name type="scientific">Natronorubrum halalkaliphilum</name>
    <dbReference type="NCBI Taxonomy" id="2691917"/>
    <lineage>
        <taxon>Archaea</taxon>
        <taxon>Methanobacteriati</taxon>
        <taxon>Methanobacteriota</taxon>
        <taxon>Stenosarchaea group</taxon>
        <taxon>Halobacteria</taxon>
        <taxon>Halobacteriales</taxon>
        <taxon>Natrialbaceae</taxon>
        <taxon>Natronorubrum</taxon>
    </lineage>
</organism>
<evidence type="ECO:0000313" key="2">
    <source>
        <dbReference type="Proteomes" id="UP000434101"/>
    </source>
</evidence>
<accession>A0A6B0VK88</accession>